<feature type="non-terminal residue" evidence="2">
    <location>
        <position position="1"/>
    </location>
</feature>
<dbReference type="AlphaFoldDB" id="A0ABC8RNY7"/>
<feature type="compositionally biased region" description="Basic and acidic residues" evidence="1">
    <location>
        <begin position="9"/>
        <end position="18"/>
    </location>
</feature>
<evidence type="ECO:0000256" key="1">
    <source>
        <dbReference type="SAM" id="MobiDB-lite"/>
    </source>
</evidence>
<gene>
    <name evidence="2" type="ORF">ILEXP_LOCUS14514</name>
</gene>
<evidence type="ECO:0000313" key="2">
    <source>
        <dbReference type="EMBL" id="CAK9146659.1"/>
    </source>
</evidence>
<comment type="caution">
    <text evidence="2">The sequence shown here is derived from an EMBL/GenBank/DDBJ whole genome shotgun (WGS) entry which is preliminary data.</text>
</comment>
<feature type="region of interest" description="Disordered" evidence="1">
    <location>
        <begin position="1"/>
        <end position="25"/>
    </location>
</feature>
<organism evidence="2 3">
    <name type="scientific">Ilex paraguariensis</name>
    <name type="common">yerba mate</name>
    <dbReference type="NCBI Taxonomy" id="185542"/>
    <lineage>
        <taxon>Eukaryota</taxon>
        <taxon>Viridiplantae</taxon>
        <taxon>Streptophyta</taxon>
        <taxon>Embryophyta</taxon>
        <taxon>Tracheophyta</taxon>
        <taxon>Spermatophyta</taxon>
        <taxon>Magnoliopsida</taxon>
        <taxon>eudicotyledons</taxon>
        <taxon>Gunneridae</taxon>
        <taxon>Pentapetalae</taxon>
        <taxon>asterids</taxon>
        <taxon>campanulids</taxon>
        <taxon>Aquifoliales</taxon>
        <taxon>Aquifoliaceae</taxon>
        <taxon>Ilex</taxon>
    </lineage>
</organism>
<feature type="non-terminal residue" evidence="2">
    <location>
        <position position="105"/>
    </location>
</feature>
<name>A0ABC8RNY7_9AQUA</name>
<keyword evidence="3" id="KW-1185">Reference proteome</keyword>
<dbReference type="Proteomes" id="UP001642360">
    <property type="component" value="Unassembled WGS sequence"/>
</dbReference>
<accession>A0ABC8RNY7</accession>
<proteinExistence type="predicted"/>
<evidence type="ECO:0000313" key="3">
    <source>
        <dbReference type="Proteomes" id="UP001642360"/>
    </source>
</evidence>
<sequence length="105" mass="11926">VSIPLPPRETSKEEEREVGSSPTIDVDNLEIEVSTSEDETESIVDLQDAYNELYKECLKQGNKLFSLSTRLKMSENEKKALHVVLIESKAYICGLEEEKKSLHDK</sequence>
<protein>
    <submittedName>
        <fullName evidence="2">Uncharacterized protein</fullName>
    </submittedName>
</protein>
<dbReference type="EMBL" id="CAUOFW020001602">
    <property type="protein sequence ID" value="CAK9146659.1"/>
    <property type="molecule type" value="Genomic_DNA"/>
</dbReference>
<reference evidence="2 3" key="1">
    <citation type="submission" date="2024-02" db="EMBL/GenBank/DDBJ databases">
        <authorList>
            <person name="Vignale AGUSTIN F."/>
            <person name="Sosa J E."/>
            <person name="Modenutti C."/>
        </authorList>
    </citation>
    <scope>NUCLEOTIDE SEQUENCE [LARGE SCALE GENOMIC DNA]</scope>
</reference>